<proteinExistence type="predicted"/>
<reference evidence="1 2" key="1">
    <citation type="submission" date="2015-07" db="EMBL/GenBank/DDBJ databases">
        <title>Bateriophages against Dickeya spp. of Phalaenopsis orchids.</title>
        <authorList>
            <person name="Dreo T."/>
            <person name="Naglic T."/>
            <person name="Alic S."/>
            <person name="Peterka M."/>
            <person name="Ravnikar M."/>
        </authorList>
    </citation>
    <scope>NUCLEOTIDE SEQUENCE [LARGE SCALE GENOMIC DNA]</scope>
</reference>
<sequence length="544" mass="61341">MKITIAEPVLINPLEQFKPTVATNTRKLLAEIFLARDTTTVEAQPLDKEVLKEMKQLVYTGCDNKMVSQYSEHPSPEAHMLRAVGVAASVADFEENREGSYRVEFAFQWLRGYLFKNNLPMPTEFPANTLGALSYPARTCCCMDDYLSSMRVIPSKLLYHLKEAVPPVLLAMYEPRTQSYYGKDLVERQTEVNNIGGYCGVVYTEDGTAWFAGFLNADDVLKLRFRRMRLGAAIKELTGDDNLARKAADIRDLSSYDLVLHPNDRPFGDEYVRMREEGNSLESCMAHSAGNYDAPFNVHPCDVYSCAYYGQGDNGLVLVEAQQGGIPVGRGILNVHTKQIVRWYGEYKASVMLKNTFGIKVDGDALDDVQLALIQDGAKIAAPYLDGCQACDIEDGELYVRHRGDIVMDDTSGYQDCKARELDTLSGDYYPESDLEYQPIHDTYYNPDNTHMGYFCPITEEYCNPYATSAAYVDGEVTRISDVVYFGYINPPGSWENLGGSIGWTENSEGYSYDDETEEWYTNEQYDQLIAEREEQEEDKDEAA</sequence>
<dbReference type="EMBL" id="KT240186">
    <property type="protein sequence ID" value="ALA46473.1"/>
    <property type="molecule type" value="Genomic_DNA"/>
</dbReference>
<evidence type="ECO:0000313" key="1">
    <source>
        <dbReference type="EMBL" id="ALA46473.1"/>
    </source>
</evidence>
<protein>
    <submittedName>
        <fullName evidence="1">Uncharacterized protein</fullName>
    </submittedName>
</protein>
<evidence type="ECO:0000313" key="2">
    <source>
        <dbReference type="Proteomes" id="UP000223907"/>
    </source>
</evidence>
<keyword evidence="2" id="KW-1185">Reference proteome</keyword>
<name>A0A219MH12_9CAUD</name>
<accession>A0A219MH12</accession>
<dbReference type="Proteomes" id="UP000223907">
    <property type="component" value="Segment"/>
</dbReference>
<gene>
    <name evidence="1" type="ORF">BF2512_16</name>
</gene>
<organism evidence="1 2">
    <name type="scientific">Dickeya phage BF25/12</name>
    <dbReference type="NCBI Taxonomy" id="1698708"/>
    <lineage>
        <taxon>Viruses</taxon>
        <taxon>Duplodnaviria</taxon>
        <taxon>Heunggongvirae</taxon>
        <taxon>Uroviricota</taxon>
        <taxon>Caudoviricetes</taxon>
        <taxon>Autographivirales</taxon>
        <taxon>Autoscriptoviridae</taxon>
        <taxon>Corkvirinae</taxon>
        <taxon>Stompvirus</taxon>
        <taxon>Stompvirus BF2512</taxon>
    </lineage>
</organism>